<reference evidence="1 2" key="1">
    <citation type="submission" date="2020-08" db="EMBL/GenBank/DDBJ databases">
        <title>Genomic Encyclopedia of Type Strains, Phase IV (KMG-IV): sequencing the most valuable type-strain genomes for metagenomic binning, comparative biology and taxonomic classification.</title>
        <authorList>
            <person name="Goeker M."/>
        </authorList>
    </citation>
    <scope>NUCLEOTIDE SEQUENCE [LARGE SCALE GENOMIC DNA]</scope>
    <source>
        <strain evidence="1 2">DSM 19512</strain>
    </source>
</reference>
<evidence type="ECO:0000313" key="2">
    <source>
        <dbReference type="Proteomes" id="UP000538670"/>
    </source>
</evidence>
<name>A0A7W6A9P4_9SPHN</name>
<evidence type="ECO:0000313" key="1">
    <source>
        <dbReference type="EMBL" id="MBB3879782.1"/>
    </source>
</evidence>
<protein>
    <submittedName>
        <fullName evidence="1">Uncharacterized protein</fullName>
    </submittedName>
</protein>
<organism evidence="1 2">
    <name type="scientific">Sphingomonas pseudosanguinis</name>
    <dbReference type="NCBI Taxonomy" id="413712"/>
    <lineage>
        <taxon>Bacteria</taxon>
        <taxon>Pseudomonadati</taxon>
        <taxon>Pseudomonadota</taxon>
        <taxon>Alphaproteobacteria</taxon>
        <taxon>Sphingomonadales</taxon>
        <taxon>Sphingomonadaceae</taxon>
        <taxon>Sphingomonas</taxon>
    </lineage>
</organism>
<accession>A0A7W6A9P4</accession>
<dbReference type="Proteomes" id="UP000538670">
    <property type="component" value="Unassembled WGS sequence"/>
</dbReference>
<gene>
    <name evidence="1" type="ORF">GGR48_002216</name>
</gene>
<keyword evidence="2" id="KW-1185">Reference proteome</keyword>
<proteinExistence type="predicted"/>
<dbReference type="AlphaFoldDB" id="A0A7W6A9P4"/>
<comment type="caution">
    <text evidence="1">The sequence shown here is derived from an EMBL/GenBank/DDBJ whole genome shotgun (WGS) entry which is preliminary data.</text>
</comment>
<dbReference type="EMBL" id="JACIDH010000009">
    <property type="protein sequence ID" value="MBB3879782.1"/>
    <property type="molecule type" value="Genomic_DNA"/>
</dbReference>
<dbReference type="RefSeq" id="WP_183951941.1">
    <property type="nucleotide sequence ID" value="NZ_JACIDH010000009.1"/>
</dbReference>
<sequence length="359" mass="38562">MRRRWRVALALGGALAALVIVPVAGIELGCRAPLAGFAPHGPYRSVAGPGAASGPAAPRAEVRTWLTYPEWHIVYSADSLGRWLSAGRPPSGYGYGGDIAGFWRGFCAINRVARGQPGAGEAKLMIYTIGISFTVEMAVKALYENTAGRLSEAIGGWTSPQDRYAAGVQTRYGAFIHEVPWYKFAFGDALRGLWRTPGWGARSIERRGALSAEYLVKAGYARALGAASARSGPPDERSLRFVVRATPAEVTRIDPRLRPVRSDNGLTVVEAPRYAQFTDLLGRLATADVPLVEIAGNDDIFVTLLVPAGTRMAGTTLLDMPIERAGWRRIGTSVQVPALPALIRDARACGGVVEHVYDY</sequence>